<feature type="active site" description="Acyl-thioester intermediate" evidence="2">
    <location>
        <position position="191"/>
    </location>
</feature>
<reference evidence="3 4" key="1">
    <citation type="journal article" date="2014" name="Int. J. Syst. Evol. Microbiol.">
        <title>Rhodoluna lacicola gen. nov., sp. nov., a planktonic freshwater bacterium with stream-lined genome.</title>
        <authorList>
            <person name="Hahn M."/>
            <person name="Schmidt J."/>
            <person name="Taipale S.J."/>
            <person name="Doolittle W.F."/>
            <person name="Koll U."/>
        </authorList>
    </citation>
    <scope>NUCLEOTIDE SEQUENCE [LARGE SCALE GENOMIC DNA]</scope>
    <source>
        <strain evidence="3 4">MWH-Ta8</strain>
    </source>
</reference>
<dbReference type="CDD" id="cd05830">
    <property type="entry name" value="Sortase_E"/>
    <property type="match status" value="1"/>
</dbReference>
<dbReference type="KEGG" id="rla:Rhola_00013040"/>
<evidence type="ECO:0000313" key="3">
    <source>
        <dbReference type="EMBL" id="AIC48096.1"/>
    </source>
</evidence>
<organism evidence="3 4">
    <name type="scientific">Rhodoluna lacicola</name>
    <dbReference type="NCBI Taxonomy" id="529884"/>
    <lineage>
        <taxon>Bacteria</taxon>
        <taxon>Bacillati</taxon>
        <taxon>Actinomycetota</taxon>
        <taxon>Actinomycetes</taxon>
        <taxon>Micrococcales</taxon>
        <taxon>Microbacteriaceae</taxon>
        <taxon>Luna cluster</taxon>
        <taxon>Luna-1 subcluster</taxon>
        <taxon>Rhodoluna</taxon>
    </lineage>
</organism>
<dbReference type="Pfam" id="PF04203">
    <property type="entry name" value="Sortase"/>
    <property type="match status" value="1"/>
</dbReference>
<dbReference type="PATRIC" id="fig|529884.3.peg.1265"/>
<dbReference type="eggNOG" id="COG3764">
    <property type="taxonomic scope" value="Bacteria"/>
</dbReference>
<dbReference type="Proteomes" id="UP000067708">
    <property type="component" value="Chromosome"/>
</dbReference>
<evidence type="ECO:0000313" key="4">
    <source>
        <dbReference type="Proteomes" id="UP000067708"/>
    </source>
</evidence>
<dbReference type="GO" id="GO:0016787">
    <property type="term" value="F:hydrolase activity"/>
    <property type="evidence" value="ECO:0007669"/>
    <property type="project" value="UniProtKB-KW"/>
</dbReference>
<evidence type="ECO:0000256" key="2">
    <source>
        <dbReference type="PIRSR" id="PIRSR605754-1"/>
    </source>
</evidence>
<gene>
    <name evidence="3" type="ORF">Rhola_00013040</name>
</gene>
<dbReference type="InterPro" id="IPR005754">
    <property type="entry name" value="Sortase"/>
</dbReference>
<dbReference type="AlphaFoldDB" id="A0A060JE10"/>
<keyword evidence="1 3" id="KW-0378">Hydrolase</keyword>
<protein>
    <submittedName>
        <fullName evidence="3">LPXTG-site transpeptidase (Sortase) family protein</fullName>
        <ecNumber evidence="3">3.4.22.70</ecNumber>
    </submittedName>
</protein>
<dbReference type="SUPFAM" id="SSF63817">
    <property type="entry name" value="Sortase"/>
    <property type="match status" value="1"/>
</dbReference>
<proteinExistence type="predicted"/>
<dbReference type="EC" id="3.4.22.70" evidence="3"/>
<sequence length="213" mass="23127">MNFFEKRPPSRLLAQGLLALGVLLVATSAYNLTIGDQASEQAQQARAEAVPLEVSPSSTANSSPLKEGEVFAKLSAPRLGQDYLREIAEGTSLDRVLNTVGLGHYVNTQMPGEVGNFAIAGHRAGNGGPMRNIDKFTDGDLVYVETADKKFTYKYLETKIVAPSDIGVINPVPKGLTKKSEPGKYLTLTSCTPIYVNSERIIVWFEQVAEQPR</sequence>
<accession>A0A060JE10</accession>
<name>A0A060JE10_9MICO</name>
<evidence type="ECO:0000256" key="1">
    <source>
        <dbReference type="ARBA" id="ARBA00022801"/>
    </source>
</evidence>
<dbReference type="OrthoDB" id="5242879at2"/>
<dbReference type="Gene3D" id="2.40.260.10">
    <property type="entry name" value="Sortase"/>
    <property type="match status" value="1"/>
</dbReference>
<dbReference type="NCBIfam" id="TIGR01076">
    <property type="entry name" value="sortase_fam"/>
    <property type="match status" value="1"/>
</dbReference>
<dbReference type="NCBIfam" id="NF033747">
    <property type="entry name" value="class_E_sortase"/>
    <property type="match status" value="1"/>
</dbReference>
<dbReference type="InterPro" id="IPR053465">
    <property type="entry name" value="Sortase_Class_E"/>
</dbReference>
<feature type="active site" description="Proton donor/acceptor" evidence="2">
    <location>
        <position position="122"/>
    </location>
</feature>
<dbReference type="RefSeq" id="WP_051636358.1">
    <property type="nucleotide sequence ID" value="NZ_CP007490.1"/>
</dbReference>
<dbReference type="EMBL" id="CP007490">
    <property type="protein sequence ID" value="AIC48096.1"/>
    <property type="molecule type" value="Genomic_DNA"/>
</dbReference>
<dbReference type="HOGENOM" id="CLU_045680_5_2_11"/>
<dbReference type="InterPro" id="IPR023365">
    <property type="entry name" value="Sortase_dom-sf"/>
</dbReference>
<keyword evidence="4" id="KW-1185">Reference proteome</keyword>
<dbReference type="InterPro" id="IPR042003">
    <property type="entry name" value="Sortase_E"/>
</dbReference>